<feature type="domain" description="Enoyl reductase (ER)" evidence="4">
    <location>
        <begin position="38"/>
        <end position="289"/>
    </location>
</feature>
<dbReference type="GO" id="GO:0016651">
    <property type="term" value="F:oxidoreductase activity, acting on NAD(P)H"/>
    <property type="evidence" value="ECO:0007669"/>
    <property type="project" value="InterPro"/>
</dbReference>
<comment type="similarity">
    <text evidence="1">Belongs to the zinc-containing alcohol dehydrogenase family.</text>
</comment>
<gene>
    <name evidence="5" type="ORF">PENANT_c047G08295</name>
</gene>
<name>A0A1V6PRF9_9EURO</name>
<keyword evidence="2" id="KW-0560">Oxidoreductase</keyword>
<keyword evidence="3" id="KW-1133">Transmembrane helix</keyword>
<dbReference type="CDD" id="cd08249">
    <property type="entry name" value="enoyl_reductase_like"/>
    <property type="match status" value="1"/>
</dbReference>
<proteinExistence type="inferred from homology"/>
<feature type="transmembrane region" description="Helical" evidence="3">
    <location>
        <begin position="303"/>
        <end position="322"/>
    </location>
</feature>
<accession>A0A1V6PRF9</accession>
<sequence>MLCLLPSSQQGSPLRISSPSRLSIMEFPRNQAAWLPAGSKRPLEVKSAPYTPPAANELVVKNAAIAVNSIEWTKQVVGNFLYDWIRCPFVIGNDLAGEVVEVGEKVTGFKLGDRVLAHAISMDPTINKSSHGAFQEYTVVHAKLTSVIPDALCYEEACVLPLGLSTAATALFQTDFLALDHPTALGKSTRSTVKTVIIWGGSTSVGSNAIQLASAAGYDVITTASPKNFEYVKALGATNVFDYNSKSAVADILNALRTKKPVGAIAIGNGSTEACMEILAKADGSKFVAQISIPFPEKAPVTAWKLFIFIMGLMWWNISIYLKSVRCGVVTKFVFSSSLVHNEVGTMIYNKFLPNALARGEYRIVPKPVIVGKGLEQIQAALDVHKKGVSAQKVVVSL</sequence>
<dbReference type="EMBL" id="MDYN01000047">
    <property type="protein sequence ID" value="OQD79598.1"/>
    <property type="molecule type" value="Genomic_DNA"/>
</dbReference>
<keyword evidence="6" id="KW-1185">Reference proteome</keyword>
<dbReference type="Gene3D" id="3.90.180.10">
    <property type="entry name" value="Medium-chain alcohol dehydrogenases, catalytic domain"/>
    <property type="match status" value="1"/>
</dbReference>
<dbReference type="Pfam" id="PF00107">
    <property type="entry name" value="ADH_zinc_N"/>
    <property type="match status" value="1"/>
</dbReference>
<keyword evidence="3" id="KW-0812">Transmembrane</keyword>
<dbReference type="Pfam" id="PF08240">
    <property type="entry name" value="ADH_N"/>
    <property type="match status" value="1"/>
</dbReference>
<organism evidence="5 6">
    <name type="scientific">Penicillium antarcticum</name>
    <dbReference type="NCBI Taxonomy" id="416450"/>
    <lineage>
        <taxon>Eukaryota</taxon>
        <taxon>Fungi</taxon>
        <taxon>Dikarya</taxon>
        <taxon>Ascomycota</taxon>
        <taxon>Pezizomycotina</taxon>
        <taxon>Eurotiomycetes</taxon>
        <taxon>Eurotiomycetidae</taxon>
        <taxon>Eurotiales</taxon>
        <taxon>Aspergillaceae</taxon>
        <taxon>Penicillium</taxon>
    </lineage>
</organism>
<evidence type="ECO:0000256" key="1">
    <source>
        <dbReference type="ARBA" id="ARBA00008072"/>
    </source>
</evidence>
<keyword evidence="3" id="KW-0472">Membrane</keyword>
<evidence type="ECO:0000313" key="6">
    <source>
        <dbReference type="Proteomes" id="UP000191672"/>
    </source>
</evidence>
<dbReference type="STRING" id="416450.A0A1V6PRF9"/>
<dbReference type="InterPro" id="IPR013154">
    <property type="entry name" value="ADH-like_N"/>
</dbReference>
<dbReference type="InterPro" id="IPR013149">
    <property type="entry name" value="ADH-like_C"/>
</dbReference>
<evidence type="ECO:0000313" key="5">
    <source>
        <dbReference type="EMBL" id="OQD79598.1"/>
    </source>
</evidence>
<dbReference type="AlphaFoldDB" id="A0A1V6PRF9"/>
<dbReference type="PANTHER" id="PTHR45348">
    <property type="entry name" value="HYPOTHETICAL OXIDOREDUCTASE (EUROFUNG)"/>
    <property type="match status" value="1"/>
</dbReference>
<dbReference type="SUPFAM" id="SSF51735">
    <property type="entry name" value="NAD(P)-binding Rossmann-fold domains"/>
    <property type="match status" value="1"/>
</dbReference>
<dbReference type="SUPFAM" id="SSF50129">
    <property type="entry name" value="GroES-like"/>
    <property type="match status" value="1"/>
</dbReference>
<dbReference type="InterPro" id="IPR020843">
    <property type="entry name" value="ER"/>
</dbReference>
<dbReference type="InterPro" id="IPR047122">
    <property type="entry name" value="Trans-enoyl_RdTase-like"/>
</dbReference>
<evidence type="ECO:0000259" key="4">
    <source>
        <dbReference type="SMART" id="SM00829"/>
    </source>
</evidence>
<dbReference type="Proteomes" id="UP000191672">
    <property type="component" value="Unassembled WGS sequence"/>
</dbReference>
<comment type="caution">
    <text evidence="5">The sequence shown here is derived from an EMBL/GenBank/DDBJ whole genome shotgun (WGS) entry which is preliminary data.</text>
</comment>
<dbReference type="PANTHER" id="PTHR45348:SF2">
    <property type="entry name" value="ZINC-TYPE ALCOHOL DEHYDROGENASE-LIKE PROTEIN C2E1P3.01"/>
    <property type="match status" value="1"/>
</dbReference>
<reference evidence="6" key="1">
    <citation type="journal article" date="2017" name="Nat. Microbiol.">
        <title>Global analysis of biosynthetic gene clusters reveals vast potential of secondary metabolite production in Penicillium species.</title>
        <authorList>
            <person name="Nielsen J.C."/>
            <person name="Grijseels S."/>
            <person name="Prigent S."/>
            <person name="Ji B."/>
            <person name="Dainat J."/>
            <person name="Nielsen K.F."/>
            <person name="Frisvad J.C."/>
            <person name="Workman M."/>
            <person name="Nielsen J."/>
        </authorList>
    </citation>
    <scope>NUCLEOTIDE SEQUENCE [LARGE SCALE GENOMIC DNA]</scope>
    <source>
        <strain evidence="6">IBT 31811</strain>
    </source>
</reference>
<dbReference type="InterPro" id="IPR036291">
    <property type="entry name" value="NAD(P)-bd_dom_sf"/>
</dbReference>
<evidence type="ECO:0000256" key="2">
    <source>
        <dbReference type="ARBA" id="ARBA00023002"/>
    </source>
</evidence>
<dbReference type="SMART" id="SM00829">
    <property type="entry name" value="PKS_ER"/>
    <property type="match status" value="1"/>
</dbReference>
<evidence type="ECO:0000256" key="3">
    <source>
        <dbReference type="SAM" id="Phobius"/>
    </source>
</evidence>
<protein>
    <recommendedName>
        <fullName evidence="4">Enoyl reductase (ER) domain-containing protein</fullName>
    </recommendedName>
</protein>
<dbReference type="InterPro" id="IPR011032">
    <property type="entry name" value="GroES-like_sf"/>
</dbReference>
<dbReference type="Gene3D" id="3.40.50.720">
    <property type="entry name" value="NAD(P)-binding Rossmann-like Domain"/>
    <property type="match status" value="1"/>
</dbReference>